<dbReference type="AlphaFoldDB" id="A0A4D6N8D5"/>
<accession>A0A4D6N8D5</accession>
<dbReference type="Proteomes" id="UP000501690">
    <property type="component" value="Linkage Group LG10"/>
</dbReference>
<sequence length="72" mass="8205">MMKKWVLKRATTLGAWVSMYEQREMNARQVMKVVEGGGVGCFIGEEEWRIRKCIGRIWLAKIGENVGVSNGM</sequence>
<protein>
    <submittedName>
        <fullName evidence="1">Uncharacterized protein</fullName>
    </submittedName>
</protein>
<gene>
    <name evidence="1" type="ORF">DEO72_LG10g1316</name>
</gene>
<proteinExistence type="predicted"/>
<name>A0A4D6N8D5_VIGUN</name>
<evidence type="ECO:0000313" key="2">
    <source>
        <dbReference type="Proteomes" id="UP000501690"/>
    </source>
</evidence>
<evidence type="ECO:0000313" key="1">
    <source>
        <dbReference type="EMBL" id="QCE10090.1"/>
    </source>
</evidence>
<organism evidence="1 2">
    <name type="scientific">Vigna unguiculata</name>
    <name type="common">Cowpea</name>
    <dbReference type="NCBI Taxonomy" id="3917"/>
    <lineage>
        <taxon>Eukaryota</taxon>
        <taxon>Viridiplantae</taxon>
        <taxon>Streptophyta</taxon>
        <taxon>Embryophyta</taxon>
        <taxon>Tracheophyta</taxon>
        <taxon>Spermatophyta</taxon>
        <taxon>Magnoliopsida</taxon>
        <taxon>eudicotyledons</taxon>
        <taxon>Gunneridae</taxon>
        <taxon>Pentapetalae</taxon>
        <taxon>rosids</taxon>
        <taxon>fabids</taxon>
        <taxon>Fabales</taxon>
        <taxon>Fabaceae</taxon>
        <taxon>Papilionoideae</taxon>
        <taxon>50 kb inversion clade</taxon>
        <taxon>NPAAA clade</taxon>
        <taxon>indigoferoid/millettioid clade</taxon>
        <taxon>Phaseoleae</taxon>
        <taxon>Vigna</taxon>
    </lineage>
</organism>
<dbReference type="EMBL" id="CP039354">
    <property type="protein sequence ID" value="QCE10090.1"/>
    <property type="molecule type" value="Genomic_DNA"/>
</dbReference>
<keyword evidence="2" id="KW-1185">Reference proteome</keyword>
<reference evidence="1 2" key="1">
    <citation type="submission" date="2019-04" db="EMBL/GenBank/DDBJ databases">
        <title>An improved genome assembly and genetic linkage map for asparagus bean, Vigna unguiculata ssp. sesquipedialis.</title>
        <authorList>
            <person name="Xia Q."/>
            <person name="Zhang R."/>
            <person name="Dong Y."/>
        </authorList>
    </citation>
    <scope>NUCLEOTIDE SEQUENCE [LARGE SCALE GENOMIC DNA]</scope>
    <source>
        <tissue evidence="1">Leaf</tissue>
    </source>
</reference>